<dbReference type="GO" id="GO:0046983">
    <property type="term" value="F:protein dimerization activity"/>
    <property type="evidence" value="ECO:0007669"/>
    <property type="project" value="InterPro"/>
</dbReference>
<accession>A0A974X795</accession>
<dbReference type="PANTHER" id="PTHR46278:SF4">
    <property type="entry name" value="ASPARTATE-SEMIALDEHYDE DEHYDROGENASE"/>
    <property type="match status" value="1"/>
</dbReference>
<gene>
    <name evidence="4" type="ORF">JSR02_00270</name>
</gene>
<sequence length="336" mass="38434">MKATFKVAIMGTRGLVGNIVYKKLKSQKNNYNIITIKTTHQLTQLTPKTPVIFCKEKQEALTTFKILKQHQWNGYWIDASSCFRQCKKALIVLDPINKKEILKHIKTNKILCGGNCTVNILLLAIAKLIKKNSISQITCVTFQAISGLGYKKATEILETTKNLLKNPLAKLITHKLKNKFKNTLSLEPWIGENMHTPEEETKTKQETNKIIKPLHHKQIKIHSTCVRVNVIRCHTLAITLTLTQATTKHTLITTLKNHKIVKIIPNNKQATQTYLNPNTVAGTKKIYIGRIRKLNPYTYSMIIIGDQLIWGASEPLIRTLKIIRKYENKNMRHKNN</sequence>
<evidence type="ECO:0000313" key="5">
    <source>
        <dbReference type="Proteomes" id="UP000663602"/>
    </source>
</evidence>
<dbReference type="InterPro" id="IPR036291">
    <property type="entry name" value="NAD(P)-bd_dom_sf"/>
</dbReference>
<dbReference type="NCBIfam" id="NF005144">
    <property type="entry name" value="PRK06598.1"/>
    <property type="match status" value="1"/>
</dbReference>
<evidence type="ECO:0000313" key="4">
    <source>
        <dbReference type="EMBL" id="QSW37887.1"/>
    </source>
</evidence>
<feature type="domain" description="Semialdehyde dehydrogenase dimerisation" evidence="3">
    <location>
        <begin position="128"/>
        <end position="310"/>
    </location>
</feature>
<dbReference type="Gene3D" id="3.40.50.720">
    <property type="entry name" value="NAD(P)-binding Rossmann-like Domain"/>
    <property type="match status" value="1"/>
</dbReference>
<dbReference type="PIRSF" id="PIRSF000148">
    <property type="entry name" value="ASA_dh"/>
    <property type="match status" value="1"/>
</dbReference>
<evidence type="ECO:0000256" key="1">
    <source>
        <dbReference type="ARBA" id="ARBA00010584"/>
    </source>
</evidence>
<comment type="similarity">
    <text evidence="1">Belongs to the aspartate-semialdehyde dehydrogenase family.</text>
</comment>
<dbReference type="Gene3D" id="3.30.360.10">
    <property type="entry name" value="Dihydrodipicolinate Reductase, domain 2"/>
    <property type="match status" value="1"/>
</dbReference>
<dbReference type="GO" id="GO:0004073">
    <property type="term" value="F:aspartate-semialdehyde dehydrogenase activity"/>
    <property type="evidence" value="ECO:0007669"/>
    <property type="project" value="UniProtKB-EC"/>
</dbReference>
<organism evidence="4 5">
    <name type="scientific">Candidatus Vidania fulgoroideorum</name>
    <dbReference type="NCBI Taxonomy" id="881286"/>
    <lineage>
        <taxon>Bacteria</taxon>
        <taxon>Pseudomonadati</taxon>
        <taxon>Pseudomonadota</taxon>
        <taxon>Betaproteobacteria</taxon>
        <taxon>Candidatus Vidania</taxon>
    </lineage>
</organism>
<feature type="active site" description="Acyl-thioester intermediate" evidence="2">
    <location>
        <position position="116"/>
    </location>
</feature>
<reference evidence="4" key="1">
    <citation type="submission" date="2021-02" db="EMBL/GenBank/DDBJ databases">
        <authorList>
            <person name="Franco D."/>
        </authorList>
    </citation>
    <scope>NUCLEOTIDE SEQUENCE</scope>
    <source>
        <strain evidence="4">DICMUL</strain>
    </source>
</reference>
<dbReference type="Pfam" id="PF02774">
    <property type="entry name" value="Semialdhyde_dhC"/>
    <property type="match status" value="1"/>
</dbReference>
<dbReference type="SUPFAM" id="SSF51735">
    <property type="entry name" value="NAD(P)-binding Rossmann-fold domains"/>
    <property type="match status" value="1"/>
</dbReference>
<protein>
    <submittedName>
        <fullName evidence="4">Aspartate-semialdehyde dehydrogenase</fullName>
        <ecNumber evidence="4">1.2.1.11</ecNumber>
    </submittedName>
</protein>
<dbReference type="EMBL" id="CP071410">
    <property type="protein sequence ID" value="QSW37887.1"/>
    <property type="molecule type" value="Genomic_DNA"/>
</dbReference>
<dbReference type="EC" id="1.2.1.11" evidence="4"/>
<dbReference type="InterPro" id="IPR012280">
    <property type="entry name" value="Semialdhyde_DH_dimer_dom"/>
</dbReference>
<dbReference type="SUPFAM" id="SSF55347">
    <property type="entry name" value="Glyceraldehyde-3-phosphate dehydrogenase-like, C-terminal domain"/>
    <property type="match status" value="1"/>
</dbReference>
<feature type="active site" description="Proton acceptor" evidence="2">
    <location>
        <position position="234"/>
    </location>
</feature>
<evidence type="ECO:0000259" key="3">
    <source>
        <dbReference type="Pfam" id="PF02774"/>
    </source>
</evidence>
<proteinExistence type="inferred from homology"/>
<dbReference type="PANTHER" id="PTHR46278">
    <property type="entry name" value="DEHYDROGENASE, PUTATIVE-RELATED"/>
    <property type="match status" value="1"/>
</dbReference>
<name>A0A974X795_9PROT</name>
<evidence type="ECO:0000256" key="2">
    <source>
        <dbReference type="PIRSR" id="PIRSR000148-1"/>
    </source>
</evidence>
<reference evidence="4" key="2">
    <citation type="submission" date="2021-03" db="EMBL/GenBank/DDBJ databases">
        <title>Alternative transmission patterns in independently acquired nutritional co-symbionts of Dictyopharidae planthoppers.</title>
        <authorList>
            <person name="Michalik A."/>
            <person name="Lukasik P."/>
        </authorList>
    </citation>
    <scope>NUCLEOTIDE SEQUENCE</scope>
    <source>
        <strain evidence="4">DICMUL</strain>
    </source>
</reference>
<dbReference type="GO" id="GO:0008652">
    <property type="term" value="P:amino acid biosynthetic process"/>
    <property type="evidence" value="ECO:0007669"/>
    <property type="project" value="InterPro"/>
</dbReference>
<dbReference type="AlphaFoldDB" id="A0A974X795"/>
<keyword evidence="4" id="KW-0560">Oxidoreductase</keyword>
<dbReference type="Proteomes" id="UP000663602">
    <property type="component" value="Chromosome"/>
</dbReference>